<name>A0A291E5X7_9ENTR</name>
<evidence type="ECO:0000313" key="4">
    <source>
        <dbReference type="Proteomes" id="UP000251197"/>
    </source>
</evidence>
<evidence type="ECO:0000313" key="3">
    <source>
        <dbReference type="Proteomes" id="UP000217979"/>
    </source>
</evidence>
<evidence type="ECO:0008006" key="5">
    <source>
        <dbReference type="Google" id="ProtNLM"/>
    </source>
</evidence>
<organism evidence="1 3">
    <name type="scientific">Cedecea neteri</name>
    <dbReference type="NCBI Taxonomy" id="158822"/>
    <lineage>
        <taxon>Bacteria</taxon>
        <taxon>Pseudomonadati</taxon>
        <taxon>Pseudomonadota</taxon>
        <taxon>Gammaproteobacteria</taxon>
        <taxon>Enterobacterales</taxon>
        <taxon>Enterobacteriaceae</taxon>
        <taxon>Cedecea</taxon>
    </lineage>
</organism>
<protein>
    <recommendedName>
        <fullName evidence="5">ANR family transcriptional regulator</fullName>
    </recommendedName>
</protein>
<dbReference type="AlphaFoldDB" id="A0A291E5X7"/>
<dbReference type="EMBL" id="CP023526">
    <property type="protein sequence ID" value="ATF95343.1"/>
    <property type="molecule type" value="Genomic_DNA"/>
</dbReference>
<dbReference type="InterPro" id="IPR047666">
    <property type="entry name" value="ANR_neg_reg"/>
</dbReference>
<reference evidence="1 3" key="1">
    <citation type="submission" date="2017-09" db="EMBL/GenBank/DDBJ databases">
        <title>FDA dAtabase for Regulatory Grade micrObial Sequences (FDA-ARGOS): Supporting development and validation of Infectious Disease Dx tests.</title>
        <authorList>
            <person name="Minogue T."/>
            <person name="Wolcott M."/>
            <person name="Wasieloski L."/>
            <person name="Aguilar W."/>
            <person name="Moore D."/>
            <person name="Tallon L."/>
            <person name="Sadzewicz L."/>
            <person name="Ott S."/>
            <person name="Zhao X."/>
            <person name="Nagaraj S."/>
            <person name="Vavikolanu K."/>
            <person name="Aluvathingal J."/>
            <person name="Nadendla S."/>
            <person name="Sichtig H."/>
        </authorList>
    </citation>
    <scope>NUCLEOTIDE SEQUENCE [LARGE SCALE GENOMIC DNA]</scope>
    <source>
        <strain evidence="1 3">FDAARGOS_392</strain>
        <plasmid evidence="3">Plasmid unnamed</plasmid>
        <plasmid evidence="1">unnamed</plasmid>
    </source>
</reference>
<dbReference type="Proteomes" id="UP000217979">
    <property type="component" value="Plasmid unnamed"/>
</dbReference>
<accession>A0A291E5X7</accession>
<dbReference type="NCBIfam" id="NF033650">
    <property type="entry name" value="ANR_neg_reg"/>
    <property type="match status" value="1"/>
</dbReference>
<gene>
    <name evidence="1" type="ORF">CO704_24885</name>
    <name evidence="2" type="ORF">NCTC12120_05199</name>
</gene>
<geneLocation type="plasmid" evidence="1">
    <name>unnamed</name>
</geneLocation>
<reference evidence="2 4" key="2">
    <citation type="submission" date="2018-06" db="EMBL/GenBank/DDBJ databases">
        <authorList>
            <consortium name="Pathogen Informatics"/>
            <person name="Doyle S."/>
        </authorList>
    </citation>
    <scope>NUCLEOTIDE SEQUENCE [LARGE SCALE GENOMIC DNA]</scope>
    <source>
        <strain evidence="2 4">NCTC12120</strain>
    </source>
</reference>
<evidence type="ECO:0000313" key="2">
    <source>
        <dbReference type="EMBL" id="SQC92016.1"/>
    </source>
</evidence>
<evidence type="ECO:0000313" key="1">
    <source>
        <dbReference type="EMBL" id="ATF95343.1"/>
    </source>
</evidence>
<proteinExistence type="predicted"/>
<dbReference type="Proteomes" id="UP000251197">
    <property type="component" value="Unassembled WGS sequence"/>
</dbReference>
<dbReference type="EMBL" id="UAVU01000009">
    <property type="protein sequence ID" value="SQC92016.1"/>
    <property type="molecule type" value="Genomic_DNA"/>
</dbReference>
<sequence length="88" mass="10344">MHITYKEEEIVVSELWPPATVSGETQTQHQLRDSLAYYPEARKAIRLEQAGDYLQANRAWENAYRVSCHKLNQQWSKQRAEFCMKQSA</sequence>
<keyword evidence="1" id="KW-0614">Plasmid</keyword>